<dbReference type="Pfam" id="PF00512">
    <property type="entry name" value="HisKA"/>
    <property type="match status" value="1"/>
</dbReference>
<dbReference type="Gene3D" id="6.10.340.10">
    <property type="match status" value="1"/>
</dbReference>
<dbReference type="SMART" id="SM00304">
    <property type="entry name" value="HAMP"/>
    <property type="match status" value="1"/>
</dbReference>
<name>A0A1F6UXS8_9BACT</name>
<keyword evidence="10" id="KW-0067">ATP-binding</keyword>
<evidence type="ECO:0000256" key="1">
    <source>
        <dbReference type="ARBA" id="ARBA00000085"/>
    </source>
</evidence>
<dbReference type="STRING" id="1801735.A2645_01305"/>
<gene>
    <name evidence="16" type="ORF">A2645_01305</name>
</gene>
<dbReference type="SMART" id="SM00388">
    <property type="entry name" value="HisKA"/>
    <property type="match status" value="1"/>
</dbReference>
<comment type="catalytic activity">
    <reaction evidence="1">
        <text>ATP + protein L-histidine = ADP + protein N-phospho-L-histidine.</text>
        <dbReference type="EC" id="2.7.13.3"/>
    </reaction>
</comment>
<keyword evidence="7 14" id="KW-0812">Transmembrane</keyword>
<dbReference type="Pfam" id="PF00672">
    <property type="entry name" value="HAMP"/>
    <property type="match status" value="1"/>
</dbReference>
<keyword evidence="9" id="KW-0418">Kinase</keyword>
<evidence type="ECO:0000256" key="6">
    <source>
        <dbReference type="ARBA" id="ARBA00022679"/>
    </source>
</evidence>
<comment type="caution">
    <text evidence="16">The sequence shown here is derived from an EMBL/GenBank/DDBJ whole genome shotgun (WGS) entry which is preliminary data.</text>
</comment>
<dbReference type="InterPro" id="IPR003660">
    <property type="entry name" value="HAMP_dom"/>
</dbReference>
<dbReference type="GO" id="GO:0000155">
    <property type="term" value="F:phosphorelay sensor kinase activity"/>
    <property type="evidence" value="ECO:0007669"/>
    <property type="project" value="InterPro"/>
</dbReference>
<accession>A0A1F6UXS8</accession>
<keyword evidence="5" id="KW-0597">Phosphoprotein</keyword>
<dbReference type="GO" id="GO:0005886">
    <property type="term" value="C:plasma membrane"/>
    <property type="evidence" value="ECO:0007669"/>
    <property type="project" value="UniProtKB-SubCell"/>
</dbReference>
<dbReference type="EC" id="2.7.13.3" evidence="3"/>
<evidence type="ECO:0000256" key="13">
    <source>
        <dbReference type="ARBA" id="ARBA00023136"/>
    </source>
</evidence>
<dbReference type="InterPro" id="IPR050398">
    <property type="entry name" value="HssS/ArlS-like"/>
</dbReference>
<dbReference type="InterPro" id="IPR003661">
    <property type="entry name" value="HisK_dim/P_dom"/>
</dbReference>
<dbReference type="CDD" id="cd00082">
    <property type="entry name" value="HisKA"/>
    <property type="match status" value="1"/>
</dbReference>
<dbReference type="CDD" id="cd06225">
    <property type="entry name" value="HAMP"/>
    <property type="match status" value="1"/>
</dbReference>
<dbReference type="CDD" id="cd18773">
    <property type="entry name" value="PDC1_HK_sensor"/>
    <property type="match status" value="1"/>
</dbReference>
<evidence type="ECO:0000256" key="2">
    <source>
        <dbReference type="ARBA" id="ARBA00004651"/>
    </source>
</evidence>
<evidence type="ECO:0000256" key="11">
    <source>
        <dbReference type="ARBA" id="ARBA00022989"/>
    </source>
</evidence>
<dbReference type="PANTHER" id="PTHR45528">
    <property type="entry name" value="SENSOR HISTIDINE KINASE CPXA"/>
    <property type="match status" value="1"/>
</dbReference>
<feature type="transmembrane region" description="Helical" evidence="14">
    <location>
        <begin position="297"/>
        <end position="321"/>
    </location>
</feature>
<feature type="domain" description="HAMP" evidence="15">
    <location>
        <begin position="318"/>
        <end position="370"/>
    </location>
</feature>
<keyword evidence="13 14" id="KW-0472">Membrane</keyword>
<proteinExistence type="predicted"/>
<dbReference type="PANTHER" id="PTHR45528:SF1">
    <property type="entry name" value="SENSOR HISTIDINE KINASE CPXA"/>
    <property type="match status" value="1"/>
</dbReference>
<evidence type="ECO:0000313" key="17">
    <source>
        <dbReference type="Proteomes" id="UP000182253"/>
    </source>
</evidence>
<evidence type="ECO:0000256" key="14">
    <source>
        <dbReference type="SAM" id="Phobius"/>
    </source>
</evidence>
<evidence type="ECO:0000259" key="15">
    <source>
        <dbReference type="PROSITE" id="PS50885"/>
    </source>
</evidence>
<keyword evidence="8" id="KW-0547">Nucleotide-binding</keyword>
<evidence type="ECO:0000256" key="12">
    <source>
        <dbReference type="ARBA" id="ARBA00023012"/>
    </source>
</evidence>
<organism evidence="16 17">
    <name type="scientific">Candidatus Nomurabacteria bacterium RIFCSPHIGHO2_01_FULL_39_9</name>
    <dbReference type="NCBI Taxonomy" id="1801735"/>
    <lineage>
        <taxon>Bacteria</taxon>
        <taxon>Candidatus Nomuraibacteriota</taxon>
    </lineage>
</organism>
<feature type="non-terminal residue" evidence="16">
    <location>
        <position position="476"/>
    </location>
</feature>
<dbReference type="PROSITE" id="PS50885">
    <property type="entry name" value="HAMP"/>
    <property type="match status" value="1"/>
</dbReference>
<comment type="subcellular location">
    <subcellularLocation>
        <location evidence="2">Cell membrane</location>
        <topology evidence="2">Multi-pass membrane protein</topology>
    </subcellularLocation>
</comment>
<evidence type="ECO:0000256" key="10">
    <source>
        <dbReference type="ARBA" id="ARBA00022840"/>
    </source>
</evidence>
<keyword evidence="6" id="KW-0808">Transferase</keyword>
<evidence type="ECO:0000256" key="9">
    <source>
        <dbReference type="ARBA" id="ARBA00022777"/>
    </source>
</evidence>
<evidence type="ECO:0000256" key="5">
    <source>
        <dbReference type="ARBA" id="ARBA00022553"/>
    </source>
</evidence>
<dbReference type="AlphaFoldDB" id="A0A1F6UXS8"/>
<dbReference type="Gene3D" id="1.10.287.130">
    <property type="match status" value="1"/>
</dbReference>
<dbReference type="SUPFAM" id="SSF47384">
    <property type="entry name" value="Homodimeric domain of signal transducing histidine kinase"/>
    <property type="match status" value="1"/>
</dbReference>
<dbReference type="InterPro" id="IPR036097">
    <property type="entry name" value="HisK_dim/P_sf"/>
</dbReference>
<keyword evidence="4" id="KW-1003">Cell membrane</keyword>
<evidence type="ECO:0000256" key="8">
    <source>
        <dbReference type="ARBA" id="ARBA00022741"/>
    </source>
</evidence>
<protein>
    <recommendedName>
        <fullName evidence="3">histidine kinase</fullName>
        <ecNumber evidence="3">2.7.13.3</ecNumber>
    </recommendedName>
</protein>
<sequence>MKLLTKISIIFILGGFVASFIIGFFSFQLIQNPFSNLIGKEQMLITRDAIDEIDHLIHERYLDIRSIAEEEHIEAMLADYNTIGQKELLNRLGELSYLSGPWDALFLVDIEGKILHSAFSVPRNIKSDSIKDYPHNLIAFKETIQGRPYFSDVIRAKYSQKPTMILSAPVYNDFGPERKIVGAVIGNLSHGVITEVLDKLPGEAHIYNKEGFVIATNQDHQDEILTKNISDNKEINYQLTAGPFSNVSLSVDRKRTSFVSQVVQRGFLDYLGSGWHLVYEVDNYQITAEAYNISRNFTILLVPAVLLMFWMFFVIITRFVVRPIHGLTLVTRDIQLGNLNKRSNINSKDEVGELARSFNRMIDQIQEVDKMKTEFISLASHQLRTPVSTINWHAETLLDGNLGALNAGQKEYLEKVYRNSKRLGRLVGALLDTSKMELGTLNPAYRLTDLKQLATAIFEEYEIKAKEKNIKINLNI</sequence>
<dbReference type="EMBL" id="MFTL01000001">
    <property type="protein sequence ID" value="OGI62220.1"/>
    <property type="molecule type" value="Genomic_DNA"/>
</dbReference>
<evidence type="ECO:0000256" key="4">
    <source>
        <dbReference type="ARBA" id="ARBA00022475"/>
    </source>
</evidence>
<keyword evidence="12" id="KW-0902">Two-component regulatory system</keyword>
<reference evidence="16 17" key="1">
    <citation type="journal article" date="2016" name="Nat. Commun.">
        <title>Thousands of microbial genomes shed light on interconnected biogeochemical processes in an aquifer system.</title>
        <authorList>
            <person name="Anantharaman K."/>
            <person name="Brown C.T."/>
            <person name="Hug L.A."/>
            <person name="Sharon I."/>
            <person name="Castelle C.J."/>
            <person name="Probst A.J."/>
            <person name="Thomas B.C."/>
            <person name="Singh A."/>
            <person name="Wilkins M.J."/>
            <person name="Karaoz U."/>
            <person name="Brodie E.L."/>
            <person name="Williams K.H."/>
            <person name="Hubbard S.S."/>
            <person name="Banfield J.F."/>
        </authorList>
    </citation>
    <scope>NUCLEOTIDE SEQUENCE [LARGE SCALE GENOMIC DNA]</scope>
</reference>
<evidence type="ECO:0000313" key="16">
    <source>
        <dbReference type="EMBL" id="OGI62220.1"/>
    </source>
</evidence>
<evidence type="ECO:0000256" key="7">
    <source>
        <dbReference type="ARBA" id="ARBA00022692"/>
    </source>
</evidence>
<dbReference type="SUPFAM" id="SSF158472">
    <property type="entry name" value="HAMP domain-like"/>
    <property type="match status" value="1"/>
</dbReference>
<feature type="transmembrane region" description="Helical" evidence="14">
    <location>
        <begin position="7"/>
        <end position="30"/>
    </location>
</feature>
<dbReference type="Proteomes" id="UP000182253">
    <property type="component" value="Unassembled WGS sequence"/>
</dbReference>
<evidence type="ECO:0000256" key="3">
    <source>
        <dbReference type="ARBA" id="ARBA00012438"/>
    </source>
</evidence>
<dbReference type="Gene3D" id="3.30.450.20">
    <property type="entry name" value="PAS domain"/>
    <property type="match status" value="1"/>
</dbReference>
<keyword evidence="11 14" id="KW-1133">Transmembrane helix</keyword>
<dbReference type="GO" id="GO:0005524">
    <property type="term" value="F:ATP binding"/>
    <property type="evidence" value="ECO:0007669"/>
    <property type="project" value="UniProtKB-KW"/>
</dbReference>